<evidence type="ECO:0000313" key="1">
    <source>
        <dbReference type="EMBL" id="VDI32061.1"/>
    </source>
</evidence>
<organism evidence="1 2">
    <name type="scientific">Mytilus galloprovincialis</name>
    <name type="common">Mediterranean mussel</name>
    <dbReference type="NCBI Taxonomy" id="29158"/>
    <lineage>
        <taxon>Eukaryota</taxon>
        <taxon>Metazoa</taxon>
        <taxon>Spiralia</taxon>
        <taxon>Lophotrochozoa</taxon>
        <taxon>Mollusca</taxon>
        <taxon>Bivalvia</taxon>
        <taxon>Autobranchia</taxon>
        <taxon>Pteriomorphia</taxon>
        <taxon>Mytilida</taxon>
        <taxon>Mytiloidea</taxon>
        <taxon>Mytilidae</taxon>
        <taxon>Mytilinae</taxon>
        <taxon>Mytilus</taxon>
    </lineage>
</organism>
<proteinExistence type="predicted"/>
<comment type="caution">
    <text evidence="1">The sequence shown here is derived from an EMBL/GenBank/DDBJ whole genome shotgun (WGS) entry which is preliminary data.</text>
</comment>
<dbReference type="Proteomes" id="UP000596742">
    <property type="component" value="Unassembled WGS sequence"/>
</dbReference>
<gene>
    <name evidence="1" type="ORF">MGAL_10B064951</name>
</gene>
<sequence length="70" mass="8083">MVWWLVERLIGLTKNCIKKVLGRALVTFRVLETIVIEIEAILNDRPLTHVSTDLTDDEPLTPSHLLYGRR</sequence>
<keyword evidence="2" id="KW-1185">Reference proteome</keyword>
<name>A0A8B6ECK2_MYTGA</name>
<protein>
    <submittedName>
        <fullName evidence="1">Uncharacterized protein</fullName>
    </submittedName>
</protein>
<evidence type="ECO:0000313" key="2">
    <source>
        <dbReference type="Proteomes" id="UP000596742"/>
    </source>
</evidence>
<dbReference type="EMBL" id="UYJE01004863">
    <property type="protein sequence ID" value="VDI32061.1"/>
    <property type="molecule type" value="Genomic_DNA"/>
</dbReference>
<reference evidence="1" key="1">
    <citation type="submission" date="2018-11" db="EMBL/GenBank/DDBJ databases">
        <authorList>
            <person name="Alioto T."/>
            <person name="Alioto T."/>
        </authorList>
    </citation>
    <scope>NUCLEOTIDE SEQUENCE</scope>
</reference>
<feature type="non-terminal residue" evidence="1">
    <location>
        <position position="70"/>
    </location>
</feature>
<dbReference type="OrthoDB" id="6092865at2759"/>
<dbReference type="AlphaFoldDB" id="A0A8B6ECK2"/>
<accession>A0A8B6ECK2</accession>